<evidence type="ECO:0000313" key="2">
    <source>
        <dbReference type="WBParaSite" id="PSAMB.scaffold3167size19405.g20598.t1"/>
    </source>
</evidence>
<evidence type="ECO:0000313" key="1">
    <source>
        <dbReference type="Proteomes" id="UP000887566"/>
    </source>
</evidence>
<organism evidence="1 2">
    <name type="scientific">Plectus sambesii</name>
    <dbReference type="NCBI Taxonomy" id="2011161"/>
    <lineage>
        <taxon>Eukaryota</taxon>
        <taxon>Metazoa</taxon>
        <taxon>Ecdysozoa</taxon>
        <taxon>Nematoda</taxon>
        <taxon>Chromadorea</taxon>
        <taxon>Plectida</taxon>
        <taxon>Plectina</taxon>
        <taxon>Plectoidea</taxon>
        <taxon>Plectidae</taxon>
        <taxon>Plectus</taxon>
    </lineage>
</organism>
<dbReference type="WBParaSite" id="PSAMB.scaffold3167size19405.g20598.t1">
    <property type="protein sequence ID" value="PSAMB.scaffold3167size19405.g20598.t1"/>
    <property type="gene ID" value="PSAMB.scaffold3167size19405.g20598"/>
</dbReference>
<proteinExistence type="predicted"/>
<keyword evidence="1" id="KW-1185">Reference proteome</keyword>
<dbReference type="AlphaFoldDB" id="A0A914W566"/>
<reference evidence="2" key="1">
    <citation type="submission" date="2022-11" db="UniProtKB">
        <authorList>
            <consortium name="WormBaseParasite"/>
        </authorList>
    </citation>
    <scope>IDENTIFICATION</scope>
</reference>
<name>A0A914W566_9BILA</name>
<sequence length="94" mass="10209">MNELKGGAWGAVVSAASAAAFFRCAETKPGHLTPTCAFVRSAVVARVQCQDTVVSLIAVMRPSRTHNAIGYTTTRETTIRDCNELLFFTFHFAL</sequence>
<accession>A0A914W566</accession>
<protein>
    <submittedName>
        <fullName evidence="2">Secreted protein</fullName>
    </submittedName>
</protein>
<dbReference type="Proteomes" id="UP000887566">
    <property type="component" value="Unplaced"/>
</dbReference>